<comment type="subcellular location">
    <subcellularLocation>
        <location evidence="2">Cytoplasm</location>
        <location evidence="2">Cytosol</location>
    </subcellularLocation>
    <subcellularLocation>
        <location evidence="1">Preautophagosomal structure</location>
    </subcellularLocation>
</comment>
<dbReference type="InterPro" id="IPR040182">
    <property type="entry name" value="ATG13"/>
</dbReference>
<dbReference type="OrthoDB" id="70161at2759"/>
<evidence type="ECO:0000313" key="9">
    <source>
        <dbReference type="EMBL" id="EEC06778.1"/>
    </source>
</evidence>
<evidence type="ECO:0000256" key="5">
    <source>
        <dbReference type="ARBA" id="ARBA00022490"/>
    </source>
</evidence>
<name>B7PJK6_IXOSC</name>
<feature type="non-terminal residue" evidence="9">
    <location>
        <position position="1"/>
    </location>
</feature>
<organism>
    <name type="scientific">Ixodes scapularis</name>
    <name type="common">Black-legged tick</name>
    <name type="synonym">Deer tick</name>
    <dbReference type="NCBI Taxonomy" id="6945"/>
    <lineage>
        <taxon>Eukaryota</taxon>
        <taxon>Metazoa</taxon>
        <taxon>Ecdysozoa</taxon>
        <taxon>Arthropoda</taxon>
        <taxon>Chelicerata</taxon>
        <taxon>Arachnida</taxon>
        <taxon>Acari</taxon>
        <taxon>Parasitiformes</taxon>
        <taxon>Ixodida</taxon>
        <taxon>Ixodoidea</taxon>
        <taxon>Ixodidae</taxon>
        <taxon>Ixodinae</taxon>
        <taxon>Ixodes</taxon>
    </lineage>
</organism>
<reference evidence="10" key="2">
    <citation type="submission" date="2020-05" db="UniProtKB">
        <authorList>
            <consortium name="EnsemblMetazoa"/>
        </authorList>
    </citation>
    <scope>IDENTIFICATION</scope>
    <source>
        <strain evidence="10">wikel</strain>
    </source>
</reference>
<dbReference type="GO" id="GO:0005829">
    <property type="term" value="C:cytosol"/>
    <property type="evidence" value="ECO:0000318"/>
    <property type="project" value="GO_Central"/>
</dbReference>
<evidence type="ECO:0000256" key="4">
    <source>
        <dbReference type="ARBA" id="ARBA00013801"/>
    </source>
</evidence>
<keyword evidence="12" id="KW-1267">Proteomics identification</keyword>
<dbReference type="GO" id="GO:0005776">
    <property type="term" value="C:autophagosome"/>
    <property type="evidence" value="ECO:0000318"/>
    <property type="project" value="GO_Central"/>
</dbReference>
<dbReference type="Proteomes" id="UP000001555">
    <property type="component" value="Unassembled WGS sequence"/>
</dbReference>
<evidence type="ECO:0000313" key="10">
    <source>
        <dbReference type="EnsemblMetazoa" id="ISCW018154-PA"/>
    </source>
</evidence>
<protein>
    <recommendedName>
        <fullName evidence="4 7">Autophagy-related protein 13</fullName>
    </recommendedName>
</protein>
<dbReference type="STRING" id="6945.B7PJK6"/>
<keyword evidence="6 7" id="KW-0072">Autophagy</keyword>
<dbReference type="InterPro" id="IPR018731">
    <property type="entry name" value="Atg13_N"/>
</dbReference>
<dbReference type="GO" id="GO:0034727">
    <property type="term" value="P:piecemeal microautophagy of the nucleus"/>
    <property type="evidence" value="ECO:0000318"/>
    <property type="project" value="GO_Central"/>
</dbReference>
<reference evidence="9 11" key="1">
    <citation type="submission" date="2008-03" db="EMBL/GenBank/DDBJ databases">
        <title>Annotation of Ixodes scapularis.</title>
        <authorList>
            <consortium name="Ixodes scapularis Genome Project Consortium"/>
            <person name="Caler E."/>
            <person name="Hannick L.I."/>
            <person name="Bidwell S."/>
            <person name="Joardar V."/>
            <person name="Thiagarajan M."/>
            <person name="Amedeo P."/>
            <person name="Galinsky K.J."/>
            <person name="Schobel S."/>
            <person name="Inman J."/>
            <person name="Hostetler J."/>
            <person name="Miller J."/>
            <person name="Hammond M."/>
            <person name="Megy K."/>
            <person name="Lawson D."/>
            <person name="Kodira C."/>
            <person name="Sutton G."/>
            <person name="Meyer J."/>
            <person name="Hill C.A."/>
            <person name="Birren B."/>
            <person name="Nene V."/>
            <person name="Collins F."/>
            <person name="Alarcon-Chaidez F."/>
            <person name="Wikel S."/>
            <person name="Strausberg R."/>
        </authorList>
    </citation>
    <scope>NUCLEOTIDE SEQUENCE [LARGE SCALE GENOMIC DNA]</scope>
    <source>
        <strain evidence="11">Wikel</strain>
        <strain evidence="9">Wikel colony</strain>
    </source>
</reference>
<dbReference type="PANTHER" id="PTHR13430:SF4">
    <property type="entry name" value="AUTOPHAGY-RELATED PROTEIN 13"/>
    <property type="match status" value="1"/>
</dbReference>
<dbReference type="VEuPathDB" id="VectorBase:ISCW018154"/>
<dbReference type="HOGENOM" id="CLU_036365_1_1_1"/>
<dbReference type="Gene3D" id="3.30.900.10">
    <property type="entry name" value="HORMA domain"/>
    <property type="match status" value="1"/>
</dbReference>
<evidence type="ECO:0000256" key="3">
    <source>
        <dbReference type="ARBA" id="ARBA00007341"/>
    </source>
</evidence>
<evidence type="ECO:0000259" key="8">
    <source>
        <dbReference type="Pfam" id="PF10033"/>
    </source>
</evidence>
<dbReference type="GO" id="GO:0000423">
    <property type="term" value="P:mitophagy"/>
    <property type="evidence" value="ECO:0000318"/>
    <property type="project" value="GO_Central"/>
</dbReference>
<dbReference type="GO" id="GO:0034497">
    <property type="term" value="P:protein localization to phagophore assembly site"/>
    <property type="evidence" value="ECO:0000318"/>
    <property type="project" value="GO_Central"/>
</dbReference>
<dbReference type="Pfam" id="PF10033">
    <property type="entry name" value="ATG13"/>
    <property type="match status" value="1"/>
</dbReference>
<comment type="similarity">
    <text evidence="3 7">Belongs to the ATG13 family. Metazoan subfamily.</text>
</comment>
<dbReference type="FunFam" id="3.30.900.10:FF:000001">
    <property type="entry name" value="Autophagy-related protein 13"/>
    <property type="match status" value="1"/>
</dbReference>
<dbReference type="PaxDb" id="6945-B7PJK6"/>
<evidence type="ECO:0000256" key="1">
    <source>
        <dbReference type="ARBA" id="ARBA00004329"/>
    </source>
</evidence>
<dbReference type="EMBL" id="DS727209">
    <property type="protein sequence ID" value="EEC06778.1"/>
    <property type="molecule type" value="Genomic_DNA"/>
</dbReference>
<evidence type="ECO:0007829" key="12">
    <source>
        <dbReference type="PeptideAtlas" id="B7PJK6"/>
    </source>
</evidence>
<evidence type="ECO:0000256" key="2">
    <source>
        <dbReference type="ARBA" id="ARBA00004514"/>
    </source>
</evidence>
<sequence>SCLGCNPVPVSMSTMKLSPHDRKELDKFIRFLAFKSVQVIVQSRLGEKQKTKSKPFSTVSDWFNLDIPDIPEITEEVRRALGSQIPEAGGPSLCTEISLQTVEGDSLVLETWQLSGSEACDASVRVIYTVYNRMSLLLKSLVAVTRVTPAYKLSLRQGPDSYVVCYRVYMGEPQQLGEGSQKVQVGQVGTPTGTLSLRVHYRTKLAISPQRAMSQGNPMMLKSDYFKPDLSPKGLRALARRGDKDSSASGEAAKRQCTTAGHNGCSNGLVPFCALASFPRSASRNMTGRFKFQAMPKKASLETNDLLQVVCRGLSQQETQPPYWEAKTRHLTHQNSGTDCVSRFQHGGFAFSEARSTSLGDSPSQRSAGKRLVSNSLKVYVAIKPPFAEDGDPGSDLGAFFQECQSAPMLQSYSYEPTLEEQVNEINATLAALEASLPELDEFVESICRSDSLK</sequence>
<gene>
    <name evidence="9" type="ORF">IscW_ISCW018154</name>
</gene>
<proteinExistence type="evidence at protein level"/>
<dbReference type="GO" id="GO:1990316">
    <property type="term" value="C:Atg1/ULK1 kinase complex"/>
    <property type="evidence" value="ECO:0000318"/>
    <property type="project" value="GO_Central"/>
</dbReference>
<dbReference type="PANTHER" id="PTHR13430">
    <property type="match status" value="1"/>
</dbReference>
<accession>B7PJK6</accession>
<dbReference type="AlphaFoldDB" id="B7PJK6"/>
<dbReference type="VEuPathDB" id="VectorBase:ISCI018154"/>
<keyword evidence="11" id="KW-1185">Reference proteome</keyword>
<dbReference type="EMBL" id="ABJB010041103">
    <property type="status" value="NOT_ANNOTATED_CDS"/>
    <property type="molecule type" value="Genomic_DNA"/>
</dbReference>
<dbReference type="EnsemblMetazoa" id="ISCW018154-RA">
    <property type="protein sequence ID" value="ISCW018154-PA"/>
    <property type="gene ID" value="ISCW018154"/>
</dbReference>
<dbReference type="VEuPathDB" id="VectorBase:ISCP_009974"/>
<dbReference type="InterPro" id="IPR036570">
    <property type="entry name" value="HORMA_dom_sf"/>
</dbReference>
<evidence type="ECO:0000256" key="7">
    <source>
        <dbReference type="RuleBase" id="RU361214"/>
    </source>
</evidence>
<dbReference type="GO" id="GO:0019887">
    <property type="term" value="F:protein kinase regulator activity"/>
    <property type="evidence" value="ECO:0000318"/>
    <property type="project" value="GO_Central"/>
</dbReference>
<keyword evidence="5" id="KW-0963">Cytoplasm</keyword>
<evidence type="ECO:0000256" key="6">
    <source>
        <dbReference type="ARBA" id="ARBA00023006"/>
    </source>
</evidence>
<feature type="domain" description="Autophagy-related protein 13 N-terminal" evidence="8">
    <location>
        <begin position="106"/>
        <end position="204"/>
    </location>
</feature>
<evidence type="ECO:0000313" key="11">
    <source>
        <dbReference type="Proteomes" id="UP000001555"/>
    </source>
</evidence>
<dbReference type="GO" id="GO:0000407">
    <property type="term" value="C:phagophore assembly site"/>
    <property type="evidence" value="ECO:0000318"/>
    <property type="project" value="GO_Central"/>
</dbReference>
<dbReference type="GO" id="GO:0042127">
    <property type="term" value="P:regulation of cell population proliferation"/>
    <property type="evidence" value="ECO:0007669"/>
    <property type="project" value="UniProtKB-ARBA"/>
</dbReference>